<dbReference type="InterPro" id="IPR000477">
    <property type="entry name" value="RT_dom"/>
</dbReference>
<organism evidence="3 4">
    <name type="scientific">Macaca mulatta</name>
    <name type="common">Rhesus macaque</name>
    <dbReference type="NCBI Taxonomy" id="9544"/>
    <lineage>
        <taxon>Eukaryota</taxon>
        <taxon>Metazoa</taxon>
        <taxon>Chordata</taxon>
        <taxon>Craniata</taxon>
        <taxon>Vertebrata</taxon>
        <taxon>Euteleostomi</taxon>
        <taxon>Mammalia</taxon>
        <taxon>Eutheria</taxon>
        <taxon>Euarchontoglires</taxon>
        <taxon>Primates</taxon>
        <taxon>Haplorrhini</taxon>
        <taxon>Catarrhini</taxon>
        <taxon>Cercopithecidae</taxon>
        <taxon>Cercopithecinae</taxon>
        <taxon>Macaca</taxon>
    </lineage>
</organism>
<dbReference type="Proteomes" id="UP000006718">
    <property type="component" value="Chromosome 7"/>
</dbReference>
<protein>
    <recommendedName>
        <fullName evidence="1">RNA-directed DNA polymerase</fullName>
        <ecNumber evidence="1">2.7.7.49</ecNumber>
    </recommendedName>
</protein>
<dbReference type="GeneTree" id="ENSGT01150000286925"/>
<evidence type="ECO:0000313" key="3">
    <source>
        <dbReference type="Ensembl" id="ENSMMUP00000078440.1"/>
    </source>
</evidence>
<dbReference type="InterPro" id="IPR043502">
    <property type="entry name" value="DNA/RNA_pol_sf"/>
</dbReference>
<dbReference type="STRING" id="9544.ENSMMUP00000078440"/>
<dbReference type="GO" id="GO:0003964">
    <property type="term" value="F:RNA-directed DNA polymerase activity"/>
    <property type="evidence" value="ECO:0007669"/>
    <property type="project" value="UniProtKB-EC"/>
</dbReference>
<reference evidence="3" key="3">
    <citation type="submission" date="2025-08" db="UniProtKB">
        <authorList>
            <consortium name="Ensembl"/>
        </authorList>
    </citation>
    <scope>IDENTIFICATION</scope>
    <source>
        <strain evidence="3">17573</strain>
    </source>
</reference>
<name>A0A5F8ANB0_MACMU</name>
<evidence type="ECO:0000313" key="4">
    <source>
        <dbReference type="Proteomes" id="UP000006718"/>
    </source>
</evidence>
<dbReference type="AlphaFoldDB" id="A0A5F8ANB0"/>
<keyword evidence="4" id="KW-1185">Reference proteome</keyword>
<sequence length="284" mass="33595">RHEKLSKKVGESRSWFIEKVNKIDKRLARLIKKKREKNQIDTIKNDKGDITTDPTETQTTIRKYYEHFHTNKLENLEEIDKFLDTYTLPRLNQEELKSLNRPVTSSEIEAVINSLPTNESVRPDRFTAKFYQRYKEELIPFILKLFQTIEKERCFSNSFYEASIILVPKLGKDTTKKENCRPIFMVNICLKILNKILVNRIQHHIKQFIQHDQVSFILGMQGWFNIHKSINVIHHINRTKDKNHMIISIDGEKAFDIIQQPFILKTLNKLGIDGTISQNNKNYL</sequence>
<dbReference type="SUPFAM" id="SSF56672">
    <property type="entry name" value="DNA/RNA polymerases"/>
    <property type="match status" value="1"/>
</dbReference>
<proteinExistence type="predicted"/>
<dbReference type="PANTHER" id="PTHR19446">
    <property type="entry name" value="REVERSE TRANSCRIPTASES"/>
    <property type="match status" value="1"/>
</dbReference>
<dbReference type="EC" id="2.7.7.49" evidence="1"/>
<reference evidence="3" key="4">
    <citation type="submission" date="2025-09" db="UniProtKB">
        <authorList>
            <consortium name="Ensembl"/>
        </authorList>
    </citation>
    <scope>IDENTIFICATION</scope>
    <source>
        <strain evidence="3">17573</strain>
    </source>
</reference>
<dbReference type="SMR" id="A0A5F8ANB0"/>
<dbReference type="InParanoid" id="A0A5F8ANB0"/>
<dbReference type="Ensembl" id="ENSMMUT00000102840.1">
    <property type="protein sequence ID" value="ENSMMUP00000078440.1"/>
    <property type="gene ID" value="ENSMMUG00000061880.1"/>
</dbReference>
<reference evidence="4" key="1">
    <citation type="journal article" date="2007" name="Science">
        <title>Evolutionary and biomedical insights from the rhesus macaque genome.</title>
        <authorList>
            <person name="Gibbs R.A."/>
            <person name="Rogers J."/>
            <person name="Katze M.G."/>
            <person name="Bumgarner R."/>
            <person name="Weinstock G.M."/>
            <person name="Mardis E.R."/>
            <person name="Remington K.A."/>
            <person name="Strausberg R.L."/>
            <person name="Venter J.C."/>
            <person name="Wilson R.K."/>
            <person name="Batzer M.A."/>
            <person name="Bustamante C.D."/>
            <person name="Eichler E.E."/>
            <person name="Hahn M.W."/>
            <person name="Hardison R.C."/>
            <person name="Makova K.D."/>
            <person name="Miller W."/>
            <person name="Milosavljevic A."/>
            <person name="Palermo R.E."/>
            <person name="Siepel A."/>
            <person name="Sikela J.M."/>
            <person name="Attaway T."/>
            <person name="Bell S."/>
            <person name="Bernard K.E."/>
            <person name="Buhay C.J."/>
            <person name="Chandrabose M.N."/>
            <person name="Dao M."/>
            <person name="Davis C."/>
            <person name="Delehaunty K.D."/>
            <person name="Ding Y."/>
            <person name="Dinh H.H."/>
            <person name="Dugan-Rocha S."/>
            <person name="Fulton L.A."/>
            <person name="Gabisi R.A."/>
            <person name="Garner T.T."/>
            <person name="Godfrey J."/>
            <person name="Hawes A.C."/>
            <person name="Hernandez J."/>
            <person name="Hines S."/>
            <person name="Holder M."/>
            <person name="Hume J."/>
            <person name="Jhangiani S.N."/>
            <person name="Joshi V."/>
            <person name="Khan Z.M."/>
            <person name="Kirkness E.F."/>
            <person name="Cree A."/>
            <person name="Fowler R.G."/>
            <person name="Lee S."/>
            <person name="Lewis L.R."/>
            <person name="Li Z."/>
            <person name="Liu Y.-S."/>
            <person name="Moore S.M."/>
            <person name="Muzny D."/>
            <person name="Nazareth L.V."/>
            <person name="Ngo D.N."/>
            <person name="Okwuonu G.O."/>
            <person name="Pai G."/>
            <person name="Parker D."/>
            <person name="Paul H.A."/>
            <person name="Pfannkoch C."/>
            <person name="Pohl C.S."/>
            <person name="Rogers Y.-H.C."/>
            <person name="Ruiz S.J."/>
            <person name="Sabo A."/>
            <person name="Santibanez J."/>
            <person name="Schneider B.W."/>
            <person name="Smith S.M."/>
            <person name="Sodergren E."/>
            <person name="Svatek A.F."/>
            <person name="Utterback T.R."/>
            <person name="Vattathil S."/>
            <person name="Warren W."/>
            <person name="White C.S."/>
            <person name="Chinwalla A.T."/>
            <person name="Feng Y."/>
            <person name="Halpern A.L."/>
            <person name="Hillier L.W."/>
            <person name="Huang X."/>
            <person name="Minx P."/>
            <person name="Nelson J.O."/>
            <person name="Pepin K.H."/>
            <person name="Qin X."/>
            <person name="Sutton G.G."/>
            <person name="Venter E."/>
            <person name="Walenz B.P."/>
            <person name="Wallis J.W."/>
            <person name="Worley K.C."/>
            <person name="Yang S.-P."/>
            <person name="Jones S.M."/>
            <person name="Marra M.A."/>
            <person name="Rocchi M."/>
            <person name="Schein J.E."/>
            <person name="Baertsch R."/>
            <person name="Clarke L."/>
            <person name="Csuros M."/>
            <person name="Glasscock J."/>
            <person name="Harris R.A."/>
            <person name="Havlak P."/>
            <person name="Jackson A.R."/>
            <person name="Jiang H."/>
            <person name="Liu Y."/>
            <person name="Messina D.N."/>
            <person name="Shen Y."/>
            <person name="Song H.X.-Z."/>
            <person name="Wylie T."/>
            <person name="Zhang L."/>
            <person name="Birney E."/>
            <person name="Han K."/>
            <person name="Konkel M.K."/>
            <person name="Lee J."/>
            <person name="Smit A.F.A."/>
            <person name="Ullmer B."/>
            <person name="Wang H."/>
            <person name="Xing J."/>
            <person name="Burhans R."/>
            <person name="Cheng Z."/>
            <person name="Karro J.E."/>
            <person name="Ma J."/>
            <person name="Raney B."/>
            <person name="She X."/>
            <person name="Cox M.J."/>
            <person name="Demuth J.P."/>
            <person name="Dumas L.J."/>
            <person name="Han S.-G."/>
            <person name="Hopkins J."/>
            <person name="Karimpour-Fard A."/>
            <person name="Kim Y.H."/>
            <person name="Pollack J.R."/>
            <person name="Vinar T."/>
            <person name="Addo-Quaye C."/>
            <person name="Degenhardt J."/>
            <person name="Denby A."/>
            <person name="Hubisz M.J."/>
            <person name="Indap A."/>
            <person name="Kosiol C."/>
            <person name="Lahn B.T."/>
            <person name="Lawson H.A."/>
            <person name="Marklein A."/>
            <person name="Nielsen R."/>
            <person name="Vallender E.J."/>
            <person name="Clark A.G."/>
            <person name="Ferguson B."/>
            <person name="Hernandez R.D."/>
            <person name="Hirani K."/>
            <person name="Kehrer-Sawatzki H."/>
            <person name="Kolb J."/>
            <person name="Patil S."/>
            <person name="Pu L.-L."/>
            <person name="Ren Y."/>
            <person name="Smith D.G."/>
            <person name="Wheeler D.A."/>
            <person name="Schenck I."/>
            <person name="Ball E.V."/>
            <person name="Chen R."/>
            <person name="Cooper D.N."/>
            <person name="Giardine B."/>
            <person name="Hsu F."/>
            <person name="Kent W.J."/>
            <person name="Lesk A."/>
            <person name="Nelson D.L."/>
            <person name="O'brien W.E."/>
            <person name="Pruefer K."/>
            <person name="Stenson P.D."/>
            <person name="Wallace J.C."/>
            <person name="Ke H."/>
            <person name="Liu X.-M."/>
            <person name="Wang P."/>
            <person name="Xiang A.P."/>
            <person name="Yang F."/>
            <person name="Barber G.P."/>
            <person name="Haussler D."/>
            <person name="Karolchik D."/>
            <person name="Kern A.D."/>
            <person name="Kuhn R.M."/>
            <person name="Smith K.E."/>
            <person name="Zwieg A.S."/>
        </authorList>
    </citation>
    <scope>NUCLEOTIDE SEQUENCE [LARGE SCALE GENOMIC DNA]</scope>
    <source>
        <strain evidence="4">17573</strain>
    </source>
</reference>
<reference evidence="3" key="2">
    <citation type="submission" date="2019-01" db="EMBL/GenBank/DDBJ databases">
        <authorList>
            <person name="Graves T."/>
            <person name="Eichler E.E."/>
            <person name="Wilson R.K."/>
        </authorList>
    </citation>
    <scope>NUCLEOTIDE SEQUENCE [LARGE SCALE GENOMIC DNA]</scope>
    <source>
        <strain evidence="3">17573</strain>
    </source>
</reference>
<feature type="domain" description="Reverse transcriptase" evidence="2">
    <location>
        <begin position="177"/>
        <end position="275"/>
    </location>
</feature>
<dbReference type="OMA" id="AFISHRT"/>
<evidence type="ECO:0000259" key="2">
    <source>
        <dbReference type="Pfam" id="PF00078"/>
    </source>
</evidence>
<dbReference type="Pfam" id="PF00078">
    <property type="entry name" value="RVT_1"/>
    <property type="match status" value="1"/>
</dbReference>
<evidence type="ECO:0000256" key="1">
    <source>
        <dbReference type="ARBA" id="ARBA00012493"/>
    </source>
</evidence>
<dbReference type="VEuPathDB" id="HostDB:ENSMMUG00000061880"/>
<accession>A0A5F8ANB0</accession>